<evidence type="ECO:0000256" key="5">
    <source>
        <dbReference type="SAM" id="SignalP"/>
    </source>
</evidence>
<evidence type="ECO:0000256" key="1">
    <source>
        <dbReference type="ARBA" id="ARBA00004442"/>
    </source>
</evidence>
<evidence type="ECO:0000256" key="3">
    <source>
        <dbReference type="ARBA" id="ARBA00023237"/>
    </source>
</evidence>
<dbReference type="Gene3D" id="2.40.170.20">
    <property type="entry name" value="TonB-dependent receptor, beta-barrel domain"/>
    <property type="match status" value="1"/>
</dbReference>
<proteinExistence type="predicted"/>
<dbReference type="Gene3D" id="2.60.40.1120">
    <property type="entry name" value="Carboxypeptidase-like, regulatory domain"/>
    <property type="match status" value="1"/>
</dbReference>
<dbReference type="OrthoDB" id="606930at2"/>
<feature type="compositionally biased region" description="Gly residues" evidence="4">
    <location>
        <begin position="300"/>
        <end position="325"/>
    </location>
</feature>
<comment type="caution">
    <text evidence="7">The sequence shown here is derived from an EMBL/GenBank/DDBJ whole genome shotgun (WGS) entry which is preliminary data.</text>
</comment>
<keyword evidence="7" id="KW-0675">Receptor</keyword>
<feature type="region of interest" description="Disordered" evidence="4">
    <location>
        <begin position="511"/>
        <end position="530"/>
    </location>
</feature>
<dbReference type="EMBL" id="SKFH01000084">
    <property type="protein sequence ID" value="TCZ63424.1"/>
    <property type="molecule type" value="Genomic_DNA"/>
</dbReference>
<feature type="region of interest" description="Disordered" evidence="4">
    <location>
        <begin position="294"/>
        <end position="329"/>
    </location>
</feature>
<feature type="domain" description="Outer membrane protein beta-barrel" evidence="6">
    <location>
        <begin position="480"/>
        <end position="845"/>
    </location>
</feature>
<dbReference type="RefSeq" id="WP_131854609.1">
    <property type="nucleotide sequence ID" value="NZ_SKFH01000084.1"/>
</dbReference>
<keyword evidence="5" id="KW-0732">Signal</keyword>
<evidence type="ECO:0000256" key="2">
    <source>
        <dbReference type="ARBA" id="ARBA00023136"/>
    </source>
</evidence>
<feature type="compositionally biased region" description="Polar residues" evidence="4">
    <location>
        <begin position="517"/>
        <end position="530"/>
    </location>
</feature>
<evidence type="ECO:0000313" key="7">
    <source>
        <dbReference type="EMBL" id="TCZ63424.1"/>
    </source>
</evidence>
<protein>
    <submittedName>
        <fullName evidence="7">TonB-dependent receptor</fullName>
    </submittedName>
</protein>
<accession>A0A4R4DSB3</accession>
<dbReference type="GO" id="GO:0009279">
    <property type="term" value="C:cell outer membrane"/>
    <property type="evidence" value="ECO:0007669"/>
    <property type="project" value="UniProtKB-SubCell"/>
</dbReference>
<dbReference type="InterPro" id="IPR008969">
    <property type="entry name" value="CarboxyPept-like_regulatory"/>
</dbReference>
<name>A0A4R4DSB3_9BACT</name>
<evidence type="ECO:0000259" key="6">
    <source>
        <dbReference type="Pfam" id="PF14905"/>
    </source>
</evidence>
<keyword evidence="3" id="KW-0998">Cell outer membrane</keyword>
<keyword evidence="2" id="KW-0472">Membrane</keyword>
<dbReference type="InterPro" id="IPR041700">
    <property type="entry name" value="OMP_b-brl_3"/>
</dbReference>
<reference evidence="7 8" key="1">
    <citation type="submission" date="2019-03" db="EMBL/GenBank/DDBJ databases">
        <authorList>
            <person name="Kim M.K.M."/>
        </authorList>
    </citation>
    <scope>NUCLEOTIDE SEQUENCE [LARGE SCALE GENOMIC DNA]</scope>
    <source>
        <strain evidence="7 8">17J68-15</strain>
    </source>
</reference>
<dbReference type="Pfam" id="PF14905">
    <property type="entry name" value="OMP_b-brl_3"/>
    <property type="match status" value="1"/>
</dbReference>
<gene>
    <name evidence="7" type="ORF">E0486_18685</name>
</gene>
<organism evidence="7 8">
    <name type="scientific">Flaviaesturariibacter aridisoli</name>
    <dbReference type="NCBI Taxonomy" id="2545761"/>
    <lineage>
        <taxon>Bacteria</taxon>
        <taxon>Pseudomonadati</taxon>
        <taxon>Bacteroidota</taxon>
        <taxon>Chitinophagia</taxon>
        <taxon>Chitinophagales</taxon>
        <taxon>Chitinophagaceae</taxon>
        <taxon>Flaviaestuariibacter</taxon>
    </lineage>
</organism>
<feature type="chain" id="PRO_5020570866" evidence="5">
    <location>
        <begin position="22"/>
        <end position="973"/>
    </location>
</feature>
<feature type="signal peptide" evidence="5">
    <location>
        <begin position="1"/>
        <end position="21"/>
    </location>
</feature>
<dbReference type="SUPFAM" id="SSF56935">
    <property type="entry name" value="Porins"/>
    <property type="match status" value="1"/>
</dbReference>
<comment type="subcellular location">
    <subcellularLocation>
        <location evidence="1">Cell outer membrane</location>
    </subcellularLocation>
</comment>
<dbReference type="SUPFAM" id="SSF49464">
    <property type="entry name" value="Carboxypeptidase regulatory domain-like"/>
    <property type="match status" value="1"/>
</dbReference>
<dbReference type="Proteomes" id="UP000295164">
    <property type="component" value="Unassembled WGS sequence"/>
</dbReference>
<sequence>MFLRRAVLFSLALLCFVATNAQTGSVSGRVRDPETLVNLRGATVGLRSIRDSSFFVTTNTDSLGRFRFDGLRPDSFRVRFSYVGYAQYEQTFRLDSNSSADLDDILLPRSSKELQGVVIVGTTPPAMQKNDTVQFNASSYKVNPDASSEDLVRKLPGITIENGQVKSNGEAVQKVTIDGRELFGDDATAALRNLPAEVIDKIQVFDRLSDQAQLTGFDDGNSQRGINIVTKANMRNGQFGRIYAGAGTDEKASALRYSAGGNTTILKENRRISIVGNFNNINQQNFAQQDLLGVTSTGSNRGGGRQGGGGRSGGGGRPQTGGANGNFGSSANFLVGQQQGINRTTALGVNFSDLWGKKKNLTVTGSYFFNNGRNNTYEESVTDYFAASKNAFSRTTDTTRSFSNNTNHRINGRLEWRIDSFNQLIFTPSLSFQLNETERQTARFFGYNTNNAGLTERLTANNSNSSRKGNNVNGSLLYRHSFAKRGRTFSINVNRTSNQRTGETYVSTRDRRFFGTTPGNDSASQRFTDQDNDGWQLNTNFIYIEPIGKKAQLQLNYNPVVSRSNADQQTYAFDSAQGKYSRFVDSLSNRFNNRTDAQNAGLSYRFGDRDRMVSFGANYQHTRLRSDQTFPRPLNVDNAFDNILPNAMLRWKLSTRSSVRFNYRAQVATPSVTQLQGVVDFTNAPIYTVGNPDLDPQYTHTLSGQYTFTNTAKGQLLVLNLFGQAANNYISTATFQPTQADSVVAGYKIPQLAQLNKPVNLDGYRSLRGLVNYAFPIKPIKTNLNFNTGVQWNRLPGIVNNVRTQTDNTVFSLGTVAASNISQHVDFTVSYTANFNDVNSRTTSKDSVSRFSYFQHVASVQLNLLSKNGWLLQTDASNQYYSGYSGTPSQIYTLWNLAVGKKLGKSRNADIRLSVFDLLGQNQSILREVQPTYIETQTTQVLQRYFLLTFTYNLRNFGTAAARAANRAAAGTR</sequence>
<evidence type="ECO:0000313" key="8">
    <source>
        <dbReference type="Proteomes" id="UP000295164"/>
    </source>
</evidence>
<keyword evidence="8" id="KW-1185">Reference proteome</keyword>
<dbReference type="InterPro" id="IPR036942">
    <property type="entry name" value="Beta-barrel_TonB_sf"/>
</dbReference>
<evidence type="ECO:0000256" key="4">
    <source>
        <dbReference type="SAM" id="MobiDB-lite"/>
    </source>
</evidence>
<dbReference type="AlphaFoldDB" id="A0A4R4DSB3"/>
<dbReference type="Pfam" id="PF13620">
    <property type="entry name" value="CarboxypepD_reg"/>
    <property type="match status" value="1"/>
</dbReference>